<reference evidence="2" key="1">
    <citation type="submission" date="2023-10" db="EMBL/GenBank/DDBJ databases">
        <authorList>
            <person name="Chen Y."/>
            <person name="Shah S."/>
            <person name="Dougan E. K."/>
            <person name="Thang M."/>
            <person name="Chan C."/>
        </authorList>
    </citation>
    <scope>NUCLEOTIDE SEQUENCE [LARGE SCALE GENOMIC DNA]</scope>
</reference>
<protein>
    <submittedName>
        <fullName evidence="2">Uncharacterized protein</fullName>
    </submittedName>
</protein>
<gene>
    <name evidence="2" type="ORF">PCOR1329_LOCUS45573</name>
</gene>
<dbReference type="Proteomes" id="UP001189429">
    <property type="component" value="Unassembled WGS sequence"/>
</dbReference>
<comment type="caution">
    <text evidence="2">The sequence shown here is derived from an EMBL/GenBank/DDBJ whole genome shotgun (WGS) entry which is preliminary data.</text>
</comment>
<feature type="compositionally biased region" description="Low complexity" evidence="1">
    <location>
        <begin position="242"/>
        <end position="260"/>
    </location>
</feature>
<evidence type="ECO:0000313" key="2">
    <source>
        <dbReference type="EMBL" id="CAK0854474.1"/>
    </source>
</evidence>
<evidence type="ECO:0000313" key="3">
    <source>
        <dbReference type="Proteomes" id="UP001189429"/>
    </source>
</evidence>
<name>A0ABN9U7I8_9DINO</name>
<feature type="region of interest" description="Disordered" evidence="1">
    <location>
        <begin position="429"/>
        <end position="568"/>
    </location>
</feature>
<feature type="compositionally biased region" description="Basic and acidic residues" evidence="1">
    <location>
        <begin position="527"/>
        <end position="539"/>
    </location>
</feature>
<keyword evidence="3" id="KW-1185">Reference proteome</keyword>
<feature type="non-terminal residue" evidence="2">
    <location>
        <position position="1"/>
    </location>
</feature>
<sequence length="568" mass="60594">FFVSSRVGQLAPARTAPRGVLCRLAEAGPPAALRGPIPRGPTEIGGRRAMELPCTPWEPPMRFAVPPPPGLEDVRSEVGGAAAGMIDFAQMVQYATQSPEQAVPAAPPTTSAGFLWDHMQNEELAQAEQLQHVLLQEHLMQQQACGSSGEWVEAVLSAAPFLDAGGMKAALAILDKAHENIQRAKPLDGIIASTHAAGGIFTSMPHLHAVEQMKAQLLEEQQALLRQLHQLRAFSVTGGSGAAARAAQRPGALRLGPPAGSEGGAPPRPRQQQGHQLGPRAHAKQEEQLLARPPWQQPRPRGPQARLSAVPPEVPQQGAHGPAQTLSSSLQLLAAEDPDCLFVVRRINRLGFQAPRRLKRHFSGCGPVSQVLLAHSTLHESGESRRCARAAAPAAWASCTWPRPRVLAALSPWEESRWWTAASSSCSASSVSRRTTARRTRTTTKSRTRSTIRAPRRELLAWKGAGLRGTSASPRSPSVRARTTAGRASRAPSPPDPPRAGPQRGPGLGLPPRMAPPAQVAPLARKPRAERARSEREGGRAPPQAGPGQGEARPMKLLCDPPISGPFR</sequence>
<dbReference type="EMBL" id="CAUYUJ010015482">
    <property type="protein sequence ID" value="CAK0854474.1"/>
    <property type="molecule type" value="Genomic_DNA"/>
</dbReference>
<proteinExistence type="predicted"/>
<accession>A0ABN9U7I8</accession>
<feature type="compositionally biased region" description="Basic residues" evidence="1">
    <location>
        <begin position="435"/>
        <end position="450"/>
    </location>
</feature>
<organism evidence="2 3">
    <name type="scientific">Prorocentrum cordatum</name>
    <dbReference type="NCBI Taxonomy" id="2364126"/>
    <lineage>
        <taxon>Eukaryota</taxon>
        <taxon>Sar</taxon>
        <taxon>Alveolata</taxon>
        <taxon>Dinophyceae</taxon>
        <taxon>Prorocentrales</taxon>
        <taxon>Prorocentraceae</taxon>
        <taxon>Prorocentrum</taxon>
    </lineage>
</organism>
<feature type="region of interest" description="Disordered" evidence="1">
    <location>
        <begin position="242"/>
        <end position="325"/>
    </location>
</feature>
<feature type="compositionally biased region" description="Low complexity" evidence="1">
    <location>
        <begin position="501"/>
        <end position="518"/>
    </location>
</feature>
<evidence type="ECO:0000256" key="1">
    <source>
        <dbReference type="SAM" id="MobiDB-lite"/>
    </source>
</evidence>
<feature type="compositionally biased region" description="Low complexity" evidence="1">
    <location>
        <begin position="470"/>
        <end position="491"/>
    </location>
</feature>